<evidence type="ECO:0000256" key="3">
    <source>
        <dbReference type="ARBA" id="ARBA00007367"/>
    </source>
</evidence>
<feature type="transmembrane region" description="Helical" evidence="15">
    <location>
        <begin position="240"/>
        <end position="267"/>
    </location>
</feature>
<sequence>MAAVMCGKSSPSPFPRVLRLSWLLLAGLMMVLPAAHSQDGPKTTPQPAIPVMPTEKDSERAAEDDHKLDSLNLMMFLFLLVLTILTIWLFKHRRFRYLHETGLALLYGKDNQNGDIRKYKRSGSLVIFCNYYFVVGLIVGVIIRYTSNEVVPQKPVSQIVPVSSIDGEPPANIVLNVSAGEYLFSNQGPYQEHQVQVVNPELSKATFDPEIFFNILLPPIIFHAGYSLKKRHFFRNIGGILTYAFLGTAVSTFIVGSVMYAFVLIGAAAEIDFSFVDCLFFGAVISATDPVTVLAIFHDMHVDVDLYALVFGESVMNDAVAIILSSTVEGYGKTTKAFDGIAFLTAFGNFLGIFAGSFGIGAVMGCFTAVLTKFTKIREHPLLETCMFFLMSYSTFLMAEALGMTGIVAVLFCGITQAHYTYNNLSEESKARTKQLFELLNFLAENFIFSYMGVSVFTFQHHQWKGGFISAAFLAIGLGRMCNIYPLTLLLNLGRHQKINFNFQNMMMFSGLRGAVAFALAIRSTSSEARQLMFTTTLMIVMVTVLFCGSLTLQMLTWLKIRVGVDEDQELTQPLCLVGVDEDQEMTQPFEAVDTLLPPPLGDGDPPRDGPEYRYLCAYLEDEGDAQVDSRRRGMRYESAWLFRVWYNFDHNYLKPTLTHAGPPLTETLPACCLPLARCLTSTQAYENQHNIQEDSDTDLILDGSELSYGRANSGNDLTATVVTTPTNATPTLPKAPAEEDGAEGDLGLGDHELRTRARVMLTMSTGVPGKDSSHV</sequence>
<dbReference type="InterPro" id="IPR006153">
    <property type="entry name" value="Cation/H_exchanger_TM"/>
</dbReference>
<dbReference type="GO" id="GO:0005886">
    <property type="term" value="C:plasma membrane"/>
    <property type="evidence" value="ECO:0000318"/>
    <property type="project" value="GO_Central"/>
</dbReference>
<dbReference type="OMA" id="FVKAMIY"/>
<keyword evidence="16" id="KW-0732">Signal</keyword>
<evidence type="ECO:0000256" key="4">
    <source>
        <dbReference type="ARBA" id="ARBA00022448"/>
    </source>
</evidence>
<proteinExistence type="inferred from homology"/>
<keyword evidence="8 15" id="KW-1133">Transmembrane helix</keyword>
<evidence type="ECO:0000256" key="14">
    <source>
        <dbReference type="SAM" id="MobiDB-lite"/>
    </source>
</evidence>
<keyword evidence="9" id="KW-0915">Sodium</keyword>
<dbReference type="PANTHER" id="PTHR10110:SF187">
    <property type="entry name" value="SODIUM_HYDROGEN EXCHANGER"/>
    <property type="match status" value="1"/>
</dbReference>
<evidence type="ECO:0000256" key="2">
    <source>
        <dbReference type="ARBA" id="ARBA00004651"/>
    </source>
</evidence>
<evidence type="ECO:0000313" key="19">
    <source>
        <dbReference type="RefSeq" id="XP_035693744.1"/>
    </source>
</evidence>
<dbReference type="PRINTS" id="PR01084">
    <property type="entry name" value="NAHEXCHNGR"/>
</dbReference>
<dbReference type="PRINTS" id="PR01088">
    <property type="entry name" value="NAHEXCHNGR6"/>
</dbReference>
<feature type="transmembrane region" description="Helical" evidence="15">
    <location>
        <begin position="73"/>
        <end position="90"/>
    </location>
</feature>
<dbReference type="RefSeq" id="XP_035693744.1">
    <property type="nucleotide sequence ID" value="XM_035837851.1"/>
</dbReference>
<evidence type="ECO:0000313" key="18">
    <source>
        <dbReference type="Proteomes" id="UP000001554"/>
    </source>
</evidence>
<organism evidence="18 19">
    <name type="scientific">Branchiostoma floridae</name>
    <name type="common">Florida lancelet</name>
    <name type="synonym">Amphioxus</name>
    <dbReference type="NCBI Taxonomy" id="7739"/>
    <lineage>
        <taxon>Eukaryota</taxon>
        <taxon>Metazoa</taxon>
        <taxon>Chordata</taxon>
        <taxon>Cephalochordata</taxon>
        <taxon>Leptocardii</taxon>
        <taxon>Amphioxiformes</taxon>
        <taxon>Branchiostomatidae</taxon>
        <taxon>Branchiostoma</taxon>
    </lineage>
</organism>
<dbReference type="NCBIfam" id="TIGR00840">
    <property type="entry name" value="b_cpa1"/>
    <property type="match status" value="1"/>
</dbReference>
<keyword evidence="4 13" id="KW-0813">Transport</keyword>
<accession>A0A9J7M3X2</accession>
<feature type="transmembrane region" description="Helical" evidence="15">
    <location>
        <begin position="341"/>
        <end position="370"/>
    </location>
</feature>
<feature type="compositionally biased region" description="Basic and acidic residues" evidence="14">
    <location>
        <begin position="54"/>
        <end position="63"/>
    </location>
</feature>
<keyword evidence="13" id="KW-0050">Antiport</keyword>
<keyword evidence="5" id="KW-1003">Cell membrane</keyword>
<evidence type="ECO:0000256" key="10">
    <source>
        <dbReference type="ARBA" id="ARBA00023065"/>
    </source>
</evidence>
<dbReference type="AlphaFoldDB" id="A0A9J7M3X2"/>
<keyword evidence="7" id="KW-0967">Endosome</keyword>
<feature type="domain" description="Cation/H+ exchanger transmembrane" evidence="17">
    <location>
        <begin position="204"/>
        <end position="556"/>
    </location>
</feature>
<dbReference type="GO" id="GO:0071805">
    <property type="term" value="P:potassium ion transmembrane transport"/>
    <property type="evidence" value="ECO:0000318"/>
    <property type="project" value="GO_Central"/>
</dbReference>
<feature type="transmembrane region" description="Helical" evidence="15">
    <location>
        <begin position="471"/>
        <end position="494"/>
    </location>
</feature>
<dbReference type="Gene3D" id="6.10.140.1330">
    <property type="match status" value="1"/>
</dbReference>
<evidence type="ECO:0000256" key="1">
    <source>
        <dbReference type="ARBA" id="ARBA00004195"/>
    </source>
</evidence>
<evidence type="ECO:0000256" key="11">
    <source>
        <dbReference type="ARBA" id="ARBA00023136"/>
    </source>
</evidence>
<feature type="transmembrane region" description="Helical" evidence="15">
    <location>
        <begin position="506"/>
        <end position="526"/>
    </location>
</feature>
<feature type="transmembrane region" description="Helical" evidence="15">
    <location>
        <begin position="390"/>
        <end position="415"/>
    </location>
</feature>
<keyword evidence="10 13" id="KW-0406">Ion transport</keyword>
<feature type="transmembrane region" description="Helical" evidence="15">
    <location>
        <begin position="532"/>
        <end position="553"/>
    </location>
</feature>
<feature type="transmembrane region" description="Helical" evidence="15">
    <location>
        <begin position="273"/>
        <end position="297"/>
    </location>
</feature>
<dbReference type="OrthoDB" id="196264at2759"/>
<name>A0A9J7M3X2_BRAFL</name>
<keyword evidence="11 15" id="KW-0472">Membrane</keyword>
<keyword evidence="6 13" id="KW-0812">Transmembrane</keyword>
<comment type="similarity">
    <text evidence="3 13">Belongs to the monovalent cation:proton antiporter 1 (CPA1) transporter (TC 2.A.36) family.</text>
</comment>
<keyword evidence="18" id="KW-1185">Reference proteome</keyword>
<protein>
    <recommendedName>
        <fullName evidence="13">Sodium/hydrogen exchanger</fullName>
    </recommendedName>
</protein>
<dbReference type="InterPro" id="IPR004709">
    <property type="entry name" value="NaH_exchanger"/>
</dbReference>
<feature type="region of interest" description="Disordered" evidence="14">
    <location>
        <begin position="725"/>
        <end position="749"/>
    </location>
</feature>
<dbReference type="PANTHER" id="PTHR10110">
    <property type="entry name" value="SODIUM/HYDROGEN EXCHANGER"/>
    <property type="match status" value="1"/>
</dbReference>
<dbReference type="Pfam" id="PF00999">
    <property type="entry name" value="Na_H_Exchanger"/>
    <property type="match status" value="1"/>
</dbReference>
<comment type="subcellular location">
    <subcellularLocation>
        <location evidence="2">Cell membrane</location>
        <topology evidence="2">Multi-pass membrane protein</topology>
    </subcellularLocation>
    <subcellularLocation>
        <location evidence="1">Recycling endosome membrane</location>
        <topology evidence="1">Multi-pass membrane protein</topology>
    </subcellularLocation>
</comment>
<dbReference type="Proteomes" id="UP000001554">
    <property type="component" value="Chromosome 12"/>
</dbReference>
<feature type="transmembrane region" description="Helical" evidence="15">
    <location>
        <begin position="436"/>
        <end position="459"/>
    </location>
</feature>
<feature type="chain" id="PRO_5039937055" description="Sodium/hydrogen exchanger" evidence="16">
    <location>
        <begin position="38"/>
        <end position="776"/>
    </location>
</feature>
<evidence type="ECO:0000256" key="9">
    <source>
        <dbReference type="ARBA" id="ARBA00023053"/>
    </source>
</evidence>
<feature type="transmembrane region" description="Helical" evidence="15">
    <location>
        <begin position="125"/>
        <end position="145"/>
    </location>
</feature>
<reference evidence="19" key="2">
    <citation type="submission" date="2025-08" db="UniProtKB">
        <authorList>
            <consortium name="RefSeq"/>
        </authorList>
    </citation>
    <scope>IDENTIFICATION</scope>
    <source>
        <strain evidence="19">S238N-H82</strain>
        <tissue evidence="19">Testes</tissue>
    </source>
</reference>
<evidence type="ECO:0000256" key="5">
    <source>
        <dbReference type="ARBA" id="ARBA00022475"/>
    </source>
</evidence>
<evidence type="ECO:0000256" key="15">
    <source>
        <dbReference type="SAM" id="Phobius"/>
    </source>
</evidence>
<dbReference type="GO" id="GO:0015385">
    <property type="term" value="F:sodium:proton antiporter activity"/>
    <property type="evidence" value="ECO:0000318"/>
    <property type="project" value="GO_Central"/>
</dbReference>
<dbReference type="GeneID" id="118427889"/>
<evidence type="ECO:0000256" key="16">
    <source>
        <dbReference type="SAM" id="SignalP"/>
    </source>
</evidence>
<dbReference type="GO" id="GO:0015386">
    <property type="term" value="F:potassium:proton antiporter activity"/>
    <property type="evidence" value="ECO:0000318"/>
    <property type="project" value="GO_Central"/>
</dbReference>
<evidence type="ECO:0000256" key="6">
    <source>
        <dbReference type="ARBA" id="ARBA00022692"/>
    </source>
</evidence>
<evidence type="ECO:0000256" key="8">
    <source>
        <dbReference type="ARBA" id="ARBA00022989"/>
    </source>
</evidence>
<feature type="compositionally biased region" description="Low complexity" evidence="14">
    <location>
        <begin position="725"/>
        <end position="736"/>
    </location>
</feature>
<dbReference type="GO" id="GO:0055037">
    <property type="term" value="C:recycling endosome"/>
    <property type="evidence" value="ECO:0000318"/>
    <property type="project" value="GO_Central"/>
</dbReference>
<evidence type="ECO:0000256" key="13">
    <source>
        <dbReference type="RuleBase" id="RU003722"/>
    </source>
</evidence>
<dbReference type="InterPro" id="IPR002090">
    <property type="entry name" value="NHE-6/7/9"/>
</dbReference>
<dbReference type="GO" id="GO:0098719">
    <property type="term" value="P:sodium ion import across plasma membrane"/>
    <property type="evidence" value="ECO:0000318"/>
    <property type="project" value="GO_Central"/>
</dbReference>
<evidence type="ECO:0000256" key="7">
    <source>
        <dbReference type="ARBA" id="ARBA00022753"/>
    </source>
</evidence>
<feature type="region of interest" description="Disordered" evidence="14">
    <location>
        <begin position="36"/>
        <end position="63"/>
    </location>
</feature>
<evidence type="ECO:0000259" key="17">
    <source>
        <dbReference type="Pfam" id="PF00999"/>
    </source>
</evidence>
<dbReference type="GO" id="GO:0051453">
    <property type="term" value="P:regulation of intracellular pH"/>
    <property type="evidence" value="ECO:0000318"/>
    <property type="project" value="GO_Central"/>
</dbReference>
<reference evidence="18" key="1">
    <citation type="journal article" date="2020" name="Nat. Ecol. Evol.">
        <title>Deeply conserved synteny resolves early events in vertebrate evolution.</title>
        <authorList>
            <person name="Simakov O."/>
            <person name="Marletaz F."/>
            <person name="Yue J.X."/>
            <person name="O'Connell B."/>
            <person name="Jenkins J."/>
            <person name="Brandt A."/>
            <person name="Calef R."/>
            <person name="Tung C.H."/>
            <person name="Huang T.K."/>
            <person name="Schmutz J."/>
            <person name="Satoh N."/>
            <person name="Yu J.K."/>
            <person name="Putnam N.H."/>
            <person name="Green R.E."/>
            <person name="Rokhsar D.S."/>
        </authorList>
    </citation>
    <scope>NUCLEOTIDE SEQUENCE [LARGE SCALE GENOMIC DNA]</scope>
    <source>
        <strain evidence="18">S238N-H82</strain>
    </source>
</reference>
<gene>
    <name evidence="19" type="primary">LOC118427889</name>
</gene>
<feature type="signal peptide" evidence="16">
    <location>
        <begin position="1"/>
        <end position="37"/>
    </location>
</feature>
<dbReference type="GO" id="GO:0055038">
    <property type="term" value="C:recycling endosome membrane"/>
    <property type="evidence" value="ECO:0007669"/>
    <property type="project" value="UniProtKB-SubCell"/>
</dbReference>
<keyword evidence="12 13" id="KW-0739">Sodium transport</keyword>
<dbReference type="InterPro" id="IPR018422">
    <property type="entry name" value="Cation/H_exchanger_CPA1"/>
</dbReference>
<evidence type="ECO:0000256" key="12">
    <source>
        <dbReference type="ARBA" id="ARBA00023201"/>
    </source>
</evidence>
<feature type="transmembrane region" description="Helical" evidence="15">
    <location>
        <begin position="211"/>
        <end position="228"/>
    </location>
</feature>
<dbReference type="KEGG" id="bfo:118427889"/>